<dbReference type="Proteomes" id="UP000011991">
    <property type="component" value="Unassembled WGS sequence"/>
</dbReference>
<accession>M5RW77</accession>
<evidence type="ECO:0000256" key="1">
    <source>
        <dbReference type="SAM" id="MobiDB-lite"/>
    </source>
</evidence>
<protein>
    <submittedName>
        <fullName evidence="2">Uncharacterized protein</fullName>
    </submittedName>
</protein>
<evidence type="ECO:0000313" key="3">
    <source>
        <dbReference type="Proteomes" id="UP000011991"/>
    </source>
</evidence>
<evidence type="ECO:0000313" key="2">
    <source>
        <dbReference type="EMBL" id="EMI18204.1"/>
    </source>
</evidence>
<gene>
    <name evidence="2" type="ORF">RMSM_04895</name>
</gene>
<feature type="compositionally biased region" description="Basic and acidic residues" evidence="1">
    <location>
        <begin position="43"/>
        <end position="67"/>
    </location>
</feature>
<reference evidence="2 3" key="1">
    <citation type="journal article" date="2013" name="Mar. Genomics">
        <title>Expression of sulfatases in Rhodopirellula baltica and the diversity of sulfatases in the genus Rhodopirellula.</title>
        <authorList>
            <person name="Wegner C.E."/>
            <person name="Richter-Heitmann T."/>
            <person name="Klindworth A."/>
            <person name="Klockow C."/>
            <person name="Richter M."/>
            <person name="Achstetter T."/>
            <person name="Glockner F.O."/>
            <person name="Harder J."/>
        </authorList>
    </citation>
    <scope>NUCLEOTIDE SEQUENCE [LARGE SCALE GENOMIC DNA]</scope>
    <source>
        <strain evidence="2 3">SM1</strain>
    </source>
</reference>
<feature type="region of interest" description="Disordered" evidence="1">
    <location>
        <begin position="39"/>
        <end position="67"/>
    </location>
</feature>
<name>M5RW77_9BACT</name>
<organism evidence="2 3">
    <name type="scientific">Rhodopirellula maiorica SM1</name>
    <dbReference type="NCBI Taxonomy" id="1265738"/>
    <lineage>
        <taxon>Bacteria</taxon>
        <taxon>Pseudomonadati</taxon>
        <taxon>Planctomycetota</taxon>
        <taxon>Planctomycetia</taxon>
        <taxon>Pirellulales</taxon>
        <taxon>Pirellulaceae</taxon>
        <taxon>Novipirellula</taxon>
    </lineage>
</organism>
<sequence length="67" mass="7255">MGFARIPIFVVETPGTLASPTTNVGGIGLAPCRYHHAWQGPLETEKVRPRQSGENRGDPREASRRAG</sequence>
<dbReference type="PATRIC" id="fig|1265738.3.peg.4916"/>
<keyword evidence="3" id="KW-1185">Reference proteome</keyword>
<proteinExistence type="predicted"/>
<dbReference type="EMBL" id="ANOG01000697">
    <property type="protein sequence ID" value="EMI18204.1"/>
    <property type="molecule type" value="Genomic_DNA"/>
</dbReference>
<dbReference type="AlphaFoldDB" id="M5RW77"/>
<comment type="caution">
    <text evidence="2">The sequence shown here is derived from an EMBL/GenBank/DDBJ whole genome shotgun (WGS) entry which is preliminary data.</text>
</comment>